<proteinExistence type="predicted"/>
<keyword evidence="2" id="KW-1185">Reference proteome</keyword>
<evidence type="ECO:0000313" key="2">
    <source>
        <dbReference type="Proteomes" id="UP000595437"/>
    </source>
</evidence>
<evidence type="ECO:0000313" key="1">
    <source>
        <dbReference type="EMBL" id="QQP40642.1"/>
    </source>
</evidence>
<dbReference type="OrthoDB" id="8063823at2759"/>
<dbReference type="Proteomes" id="UP000595437">
    <property type="component" value="Chromosome 10"/>
</dbReference>
<gene>
    <name evidence="1" type="ORF">FKW44_014757</name>
</gene>
<reference evidence="2" key="1">
    <citation type="submission" date="2021-01" db="EMBL/GenBank/DDBJ databases">
        <title>Caligus Genome Assembly.</title>
        <authorList>
            <person name="Gallardo-Escarate C."/>
        </authorList>
    </citation>
    <scope>NUCLEOTIDE SEQUENCE [LARGE SCALE GENOMIC DNA]</scope>
</reference>
<name>A0A7T8GZL4_CALRO</name>
<dbReference type="AlphaFoldDB" id="A0A7T8GZL4"/>
<sequence length="90" mass="9768">MPGLGLGIRTLSSSQGSSRETRCLNLFNFVLDWVLDIAYNTTPVGTRNPVRVGATHVEALCFADDTVLVSRDVKGLQKLVDAFLAQCEKA</sequence>
<protein>
    <submittedName>
        <fullName evidence="1">Zgc:194878</fullName>
    </submittedName>
</protein>
<accession>A0A7T8GZL4</accession>
<organism evidence="1 2">
    <name type="scientific">Caligus rogercresseyi</name>
    <name type="common">Sea louse</name>
    <dbReference type="NCBI Taxonomy" id="217165"/>
    <lineage>
        <taxon>Eukaryota</taxon>
        <taxon>Metazoa</taxon>
        <taxon>Ecdysozoa</taxon>
        <taxon>Arthropoda</taxon>
        <taxon>Crustacea</taxon>
        <taxon>Multicrustacea</taxon>
        <taxon>Hexanauplia</taxon>
        <taxon>Copepoda</taxon>
        <taxon>Siphonostomatoida</taxon>
        <taxon>Caligidae</taxon>
        <taxon>Caligus</taxon>
    </lineage>
</organism>
<dbReference type="EMBL" id="CP045899">
    <property type="protein sequence ID" value="QQP40642.1"/>
    <property type="molecule type" value="Genomic_DNA"/>
</dbReference>